<organism evidence="5 6">
    <name type="scientific">Nezara viridula</name>
    <name type="common">Southern green stink bug</name>
    <name type="synonym">Cimex viridulus</name>
    <dbReference type="NCBI Taxonomy" id="85310"/>
    <lineage>
        <taxon>Eukaryota</taxon>
        <taxon>Metazoa</taxon>
        <taxon>Ecdysozoa</taxon>
        <taxon>Arthropoda</taxon>
        <taxon>Hexapoda</taxon>
        <taxon>Insecta</taxon>
        <taxon>Pterygota</taxon>
        <taxon>Neoptera</taxon>
        <taxon>Paraneoptera</taxon>
        <taxon>Hemiptera</taxon>
        <taxon>Heteroptera</taxon>
        <taxon>Panheteroptera</taxon>
        <taxon>Pentatomomorpha</taxon>
        <taxon>Pentatomoidea</taxon>
        <taxon>Pentatomidae</taxon>
        <taxon>Pentatominae</taxon>
        <taxon>Nezara</taxon>
    </lineage>
</organism>
<accession>A0A9P0HL38</accession>
<dbReference type="GO" id="GO:0006355">
    <property type="term" value="P:regulation of DNA-templated transcription"/>
    <property type="evidence" value="ECO:0007669"/>
    <property type="project" value="InterPro"/>
</dbReference>
<dbReference type="Pfam" id="PF22951">
    <property type="entry name" value="3HBD"/>
    <property type="match status" value="1"/>
</dbReference>
<feature type="region of interest" description="Disordered" evidence="3">
    <location>
        <begin position="956"/>
        <end position="976"/>
    </location>
</feature>
<dbReference type="PROSITE" id="PS51037">
    <property type="entry name" value="YEATS"/>
    <property type="match status" value="1"/>
</dbReference>
<name>A0A9P0HL38_NEZVI</name>
<comment type="subcellular location">
    <subcellularLocation>
        <location evidence="2">Nucleus</location>
    </subcellularLocation>
</comment>
<evidence type="ECO:0000313" key="6">
    <source>
        <dbReference type="Proteomes" id="UP001152798"/>
    </source>
</evidence>
<proteinExistence type="predicted"/>
<gene>
    <name evidence="5" type="ORF">NEZAVI_LOCUS12491</name>
</gene>
<dbReference type="OrthoDB" id="1741717at2759"/>
<evidence type="ECO:0000256" key="2">
    <source>
        <dbReference type="PROSITE-ProRule" id="PRU00376"/>
    </source>
</evidence>
<dbReference type="PANTHER" id="PTHR23195">
    <property type="entry name" value="YEATS DOMAIN"/>
    <property type="match status" value="1"/>
</dbReference>
<dbReference type="Gene3D" id="2.60.40.1970">
    <property type="entry name" value="YEATS domain"/>
    <property type="match status" value="1"/>
</dbReference>
<reference evidence="5" key="1">
    <citation type="submission" date="2022-01" db="EMBL/GenBank/DDBJ databases">
        <authorList>
            <person name="King R."/>
        </authorList>
    </citation>
    <scope>NUCLEOTIDE SEQUENCE</scope>
</reference>
<protein>
    <recommendedName>
        <fullName evidence="4">YEATS domain-containing protein</fullName>
    </recommendedName>
</protein>
<dbReference type="EMBL" id="OV725081">
    <property type="protein sequence ID" value="CAH1403998.1"/>
    <property type="molecule type" value="Genomic_DNA"/>
</dbReference>
<dbReference type="InterPro" id="IPR055129">
    <property type="entry name" value="YEATS_dom"/>
</dbReference>
<dbReference type="AlphaFoldDB" id="A0A9P0HL38"/>
<keyword evidence="1 2" id="KW-0539">Nucleus</keyword>
<feature type="domain" description="YEATS" evidence="4">
    <location>
        <begin position="185"/>
        <end position="325"/>
    </location>
</feature>
<dbReference type="Proteomes" id="UP001152798">
    <property type="component" value="Chromosome 5"/>
</dbReference>
<dbReference type="Pfam" id="PF03366">
    <property type="entry name" value="YEATS"/>
    <property type="match status" value="1"/>
</dbReference>
<evidence type="ECO:0000313" key="5">
    <source>
        <dbReference type="EMBL" id="CAH1403998.1"/>
    </source>
</evidence>
<dbReference type="InterPro" id="IPR005033">
    <property type="entry name" value="YEATS"/>
</dbReference>
<dbReference type="CDD" id="cd16907">
    <property type="entry name" value="YEATS_YEATS2_like"/>
    <property type="match status" value="1"/>
</dbReference>
<evidence type="ECO:0000256" key="1">
    <source>
        <dbReference type="ARBA" id="ARBA00023242"/>
    </source>
</evidence>
<evidence type="ECO:0000259" key="4">
    <source>
        <dbReference type="PROSITE" id="PS51037"/>
    </source>
</evidence>
<dbReference type="InterPro" id="IPR055127">
    <property type="entry name" value="YEATS2_3HBD"/>
</dbReference>
<dbReference type="GO" id="GO:0005634">
    <property type="term" value="C:nucleus"/>
    <property type="evidence" value="ECO:0007669"/>
    <property type="project" value="UniProtKB-SubCell"/>
</dbReference>
<evidence type="ECO:0000256" key="3">
    <source>
        <dbReference type="SAM" id="MobiDB-lite"/>
    </source>
</evidence>
<sequence length="1099" mass="123934">MHSNISECDTELEIPSKKIKLSPVQENCKTKERILSKVLQKEIQQEINLRKDDLELIEGNIFLVRQKLIQLKQVLAAEYYRQKSVKGCLQYHHHPAVKDTFRGKYPVGYEGSSSVIATSNEAAALGSPAVVKKEFEPAQEVSNDEVISAIAHSAQLNKLLEHDKLPCYIPPKNTDDNVVKPTEPRGIDSKKEIRIIVGNVSKWLAPMESSDATHKWTVYAKLAQTNLDISLFVKKVVFFLHKSYRPNDIIEIKYPPFKLTRRGWGEFPLKAQFHFKSPENPPIDVLHHLKLDHNHTGFETFGAETSLTVWVHYPLENGFVKDINKPTEEIIIKTEDVSNNKIKGDQIASKLNTFQQNIFGNSDVISDISLNANIDSFENEISSGGFSFPEHSCDSESISSLFDEMKHEELQSLTNFIAAYGESIHSNQNFVKGDNCNEVGLNSGKNKIMEDKTNFEGTSFSNKNFPETSSVRNEIMKIKQEIEDKFSSTQSFQELNSIENKIVEIKPKTDEKLSEINFNEFEREGLFVDECAVVAEEIVIEDDECELDSNNDQIEENGKTSLHIPIDTKDCQQTCKNHITHSLSNSSIFSETSSFDSLKKHENNSFASEMSLDSIVQQLGIQIDDGNKSAHNIETDKSGQLKDIEVLSVLQDQKSNKIIPKSSIEVINGLPLINNRKVQKNTEKKSMIITLQKENGQIILRKEAKVQKFKDSSPKKGPVPVENKSILVNNKSLVNSNPIPIKNNRIIVDVKKQLAAKLPNQQSSASKNVPSASRITAVSTNSSLQKKSLPGVSILKKAKNVNKEDHYEDISNHDLVRQCPIQNTEIAVNWLMKKFPLVDTRSTKAAFHVRHPYCAKDRDAFLNWPFAKQRAAEWMRAKSIGRILNEIPHLEKWTTLEILDWARVRCYTPIRNIPEYDGPIVEPALDFVYRPRIDGVVELLKQDKILTEKEIVDVTSESPAKGEVSSPADVESAGTSQGIANSSSIVLPSDKELEGFSSFVNKCMMNSVGKKPSHEELLPDVRYPAVQRVLVSVFSSIAEELVRRSYNASWIRHCDNPPPEISITDVQAAIVSRKEFDFLLPLSENKGKEQASIMSYFRK</sequence>
<dbReference type="InterPro" id="IPR038704">
    <property type="entry name" value="YEAST_sf"/>
</dbReference>
<keyword evidence="6" id="KW-1185">Reference proteome</keyword>